<feature type="domain" description="PRTase-CE" evidence="1">
    <location>
        <begin position="9"/>
        <end position="280"/>
    </location>
</feature>
<comment type="caution">
    <text evidence="3">The sequence shown here is derived from an EMBL/GenBank/DDBJ whole genome shotgun (WGS) entry which is preliminary data.</text>
</comment>
<dbReference type="RefSeq" id="WP_278394128.1">
    <property type="nucleotide sequence ID" value="NZ_DALYQB010000034.1"/>
</dbReference>
<protein>
    <submittedName>
        <fullName evidence="3">Uncharacterized protein</fullName>
    </submittedName>
</protein>
<dbReference type="AlphaFoldDB" id="A0AA42X316"/>
<evidence type="ECO:0000259" key="1">
    <source>
        <dbReference type="Pfam" id="PF24390"/>
    </source>
</evidence>
<dbReference type="Pfam" id="PF24390">
    <property type="entry name" value="PRTase-CE"/>
    <property type="match status" value="1"/>
</dbReference>
<accession>A0AA42X316</accession>
<evidence type="ECO:0000259" key="2">
    <source>
        <dbReference type="Pfam" id="PF24409"/>
    </source>
</evidence>
<evidence type="ECO:0000313" key="3">
    <source>
        <dbReference type="EMBL" id="MDH2135066.1"/>
    </source>
</evidence>
<gene>
    <name evidence="3" type="ORF">N5J77_28470</name>
</gene>
<dbReference type="InterPro" id="IPR056920">
    <property type="entry name" value="PRTase-CE"/>
</dbReference>
<evidence type="ECO:0000313" key="4">
    <source>
        <dbReference type="Proteomes" id="UP001162318"/>
    </source>
</evidence>
<dbReference type="EMBL" id="JAOCKX010000085">
    <property type="protein sequence ID" value="MDH2135066.1"/>
    <property type="molecule type" value="Genomic_DNA"/>
</dbReference>
<dbReference type="InterPro" id="IPR057055">
    <property type="entry name" value="wHTH-PRTase_assoc"/>
</dbReference>
<organism evidence="3 4">
    <name type="scientific">Sphingobium yanoikuyae</name>
    <name type="common">Sphingomonas yanoikuyae</name>
    <dbReference type="NCBI Taxonomy" id="13690"/>
    <lineage>
        <taxon>Bacteria</taxon>
        <taxon>Pseudomonadati</taxon>
        <taxon>Pseudomonadota</taxon>
        <taxon>Alphaproteobacteria</taxon>
        <taxon>Sphingomonadales</taxon>
        <taxon>Sphingomonadaceae</taxon>
        <taxon>Sphingobium</taxon>
    </lineage>
</organism>
<dbReference type="Proteomes" id="UP001162318">
    <property type="component" value="Unassembled WGS sequence"/>
</dbReference>
<feature type="domain" description="PRTase associated wHTH" evidence="2">
    <location>
        <begin position="326"/>
        <end position="407"/>
    </location>
</feature>
<sequence>MSETSVGQKWLAQFATPEQPAAAAMLDAMLLLNEEQVSTAIRGTLDKIAENARHRGKRIALYAEREFQHSVIFSSELLPDRHGKLRRRAVGRSGPPAVKPIRGRSRVGSEGLIAFLASQQKDAWPKIFMNHPGPDLLRGKTAPAGEVIILTDFIGSGNRVRSMLDKFWAVPTVRSWVSRRLLKFRVVAAAATNSGLIKVRSHRLRPEVVSEWISPIIDWATSPLWYFAWRKLMDTYGPPAGRGSGRYGFGGEAALIAFSYRIPNNTPAIIHQSEGAWRALYDGPIPPTLSALFGVRTIAQIIGEAASDNGIVLPPSLTEEERKMVVVLSLLRGRWHRGSETALAARSGMAVPPLMDMLREALAKALITNTGRLTDKGYAFLEAGGVRERKTPVIATTTQPYYPEALRVPR</sequence>
<dbReference type="Pfam" id="PF24409">
    <property type="entry name" value="wHTH-PRTase_assc"/>
    <property type="match status" value="1"/>
</dbReference>
<name>A0AA42X316_SPHYA</name>
<proteinExistence type="predicted"/>
<reference evidence="3" key="1">
    <citation type="submission" date="2022-09" db="EMBL/GenBank/DDBJ databases">
        <title>Intensive care unit water sources are persistently colonized with multi-drug resistant bacteria and are the site of extensive horizontal gene transfer of antibiotic resistance genes.</title>
        <authorList>
            <person name="Diorio-Toth L."/>
        </authorList>
    </citation>
    <scope>NUCLEOTIDE SEQUENCE</scope>
    <source>
        <strain evidence="3">GD03659</strain>
    </source>
</reference>